<keyword evidence="2 5" id="KW-0808">Transferase</keyword>
<dbReference type="Proteomes" id="UP000638648">
    <property type="component" value="Unassembled WGS sequence"/>
</dbReference>
<dbReference type="InterPro" id="IPR001737">
    <property type="entry name" value="KsgA/Erm"/>
</dbReference>
<evidence type="ECO:0000313" key="8">
    <source>
        <dbReference type="Proteomes" id="UP000638648"/>
    </source>
</evidence>
<keyword evidence="3 5" id="KW-0949">S-adenosyl-L-methionine</keyword>
<feature type="binding site" evidence="5">
    <location>
        <position position="17"/>
    </location>
    <ligand>
        <name>S-adenosyl-L-methionine</name>
        <dbReference type="ChEBI" id="CHEBI:59789"/>
    </ligand>
</feature>
<dbReference type="SMART" id="SM00650">
    <property type="entry name" value="rADc"/>
    <property type="match status" value="1"/>
</dbReference>
<dbReference type="SUPFAM" id="SSF53335">
    <property type="entry name" value="S-adenosyl-L-methionine-dependent methyltransferases"/>
    <property type="match status" value="1"/>
</dbReference>
<keyword evidence="4 5" id="KW-0694">RNA-binding</keyword>
<evidence type="ECO:0000256" key="4">
    <source>
        <dbReference type="ARBA" id="ARBA00022884"/>
    </source>
</evidence>
<evidence type="ECO:0000256" key="2">
    <source>
        <dbReference type="ARBA" id="ARBA00022679"/>
    </source>
</evidence>
<reference evidence="7" key="1">
    <citation type="submission" date="2020-10" db="EMBL/GenBank/DDBJ databases">
        <title>Sequencing the genomes of 1000 actinobacteria strains.</title>
        <authorList>
            <person name="Klenk H.-P."/>
        </authorList>
    </citation>
    <scope>NUCLEOTIDE SEQUENCE</scope>
    <source>
        <strain evidence="7">DSM 45354</strain>
    </source>
</reference>
<dbReference type="CDD" id="cd02440">
    <property type="entry name" value="AdoMet_MTases"/>
    <property type="match status" value="1"/>
</dbReference>
<dbReference type="EMBL" id="JADBEM010000001">
    <property type="protein sequence ID" value="MBE1607447.1"/>
    <property type="molecule type" value="Genomic_DNA"/>
</dbReference>
<feature type="binding site" evidence="5">
    <location>
        <position position="93"/>
    </location>
    <ligand>
        <name>S-adenosyl-L-methionine</name>
        <dbReference type="ChEBI" id="CHEBI:59789"/>
    </ligand>
</feature>
<gene>
    <name evidence="7" type="ORF">HEB94_004295</name>
</gene>
<evidence type="ECO:0000313" key="7">
    <source>
        <dbReference type="EMBL" id="MBE1607447.1"/>
    </source>
</evidence>
<dbReference type="GO" id="GO:0003723">
    <property type="term" value="F:RNA binding"/>
    <property type="evidence" value="ECO:0007669"/>
    <property type="project" value="UniProtKB-UniRule"/>
</dbReference>
<dbReference type="GO" id="GO:0052908">
    <property type="term" value="F:16S rRNA (adenine(1518)-N(6)/adenine(1519)-N(6))-dimethyltransferase activity"/>
    <property type="evidence" value="ECO:0007669"/>
    <property type="project" value="UniProtKB-EC"/>
</dbReference>
<dbReference type="PANTHER" id="PTHR11727">
    <property type="entry name" value="DIMETHYLADENOSINE TRANSFERASE"/>
    <property type="match status" value="1"/>
</dbReference>
<keyword evidence="8" id="KW-1185">Reference proteome</keyword>
<evidence type="ECO:0000259" key="6">
    <source>
        <dbReference type="SMART" id="SM00650"/>
    </source>
</evidence>
<dbReference type="PROSITE" id="PS51689">
    <property type="entry name" value="SAM_RNA_A_N6_MT"/>
    <property type="match status" value="1"/>
</dbReference>
<feature type="binding site" evidence="5">
    <location>
        <position position="15"/>
    </location>
    <ligand>
        <name>S-adenosyl-L-methionine</name>
        <dbReference type="ChEBI" id="CHEBI:59789"/>
    </ligand>
</feature>
<dbReference type="InterPro" id="IPR020598">
    <property type="entry name" value="rRNA_Ade_methylase_Trfase_N"/>
</dbReference>
<keyword evidence="1 5" id="KW-0489">Methyltransferase</keyword>
<organism evidence="7 8">
    <name type="scientific">Actinopolymorpha pittospori</name>
    <dbReference type="NCBI Taxonomy" id="648752"/>
    <lineage>
        <taxon>Bacteria</taxon>
        <taxon>Bacillati</taxon>
        <taxon>Actinomycetota</taxon>
        <taxon>Actinomycetes</taxon>
        <taxon>Propionibacteriales</taxon>
        <taxon>Actinopolymorphaceae</taxon>
        <taxon>Actinopolymorpha</taxon>
    </lineage>
</organism>
<dbReference type="Pfam" id="PF00398">
    <property type="entry name" value="RrnaAD"/>
    <property type="match status" value="1"/>
</dbReference>
<feature type="binding site" evidence="5">
    <location>
        <position position="68"/>
    </location>
    <ligand>
        <name>S-adenosyl-L-methionine</name>
        <dbReference type="ChEBI" id="CHEBI:59789"/>
    </ligand>
</feature>
<name>A0A927MWB2_9ACTN</name>
<protein>
    <submittedName>
        <fullName evidence="7">16S rRNA (Adenine1518-N6/adenine1519-N6)-dimethyltransferase</fullName>
        <ecNumber evidence="7">2.1.1.182</ecNumber>
    </submittedName>
</protein>
<evidence type="ECO:0000256" key="5">
    <source>
        <dbReference type="PROSITE-ProRule" id="PRU01026"/>
    </source>
</evidence>
<dbReference type="Gene3D" id="3.40.50.150">
    <property type="entry name" value="Vaccinia Virus protein VP39"/>
    <property type="match status" value="1"/>
</dbReference>
<feature type="domain" description="Ribosomal RNA adenine methylase transferase N-terminal" evidence="6">
    <location>
        <begin position="22"/>
        <end position="192"/>
    </location>
</feature>
<dbReference type="RefSeq" id="WP_192751398.1">
    <property type="nucleotide sequence ID" value="NZ_BAABJL010000197.1"/>
</dbReference>
<proteinExistence type="inferred from homology"/>
<evidence type="ECO:0000256" key="3">
    <source>
        <dbReference type="ARBA" id="ARBA00022691"/>
    </source>
</evidence>
<feature type="binding site" evidence="5">
    <location>
        <position position="42"/>
    </location>
    <ligand>
        <name>S-adenosyl-L-methionine</name>
        <dbReference type="ChEBI" id="CHEBI:59789"/>
    </ligand>
</feature>
<dbReference type="InterPro" id="IPR029063">
    <property type="entry name" value="SAM-dependent_MTases_sf"/>
</dbReference>
<comment type="caution">
    <text evidence="7">The sequence shown here is derived from an EMBL/GenBank/DDBJ whole genome shotgun (WGS) entry which is preliminary data.</text>
</comment>
<dbReference type="PANTHER" id="PTHR11727:SF7">
    <property type="entry name" value="DIMETHYLADENOSINE TRANSFERASE-RELATED"/>
    <property type="match status" value="1"/>
</dbReference>
<comment type="similarity">
    <text evidence="5">Belongs to the class I-like SAM-binding methyltransferase superfamily. rRNA adenine N(6)-methyltransferase family.</text>
</comment>
<dbReference type="EC" id="2.1.1.182" evidence="7"/>
<feature type="binding site" evidence="5">
    <location>
        <position position="108"/>
    </location>
    <ligand>
        <name>S-adenosyl-L-methionine</name>
        <dbReference type="ChEBI" id="CHEBI:59789"/>
    </ligand>
</feature>
<evidence type="ECO:0000256" key="1">
    <source>
        <dbReference type="ARBA" id="ARBA00022603"/>
    </source>
</evidence>
<sequence>MPSELVLDTDRLDQHLLRDTAVVRKLLETADVTAHDVVADLGAGTGVITQALASQPAARAPTRIHAVEIDPKFRPYLAALAHRFARVDVLWGDILDIRLDDVTKVVANPPFRLTEHLPRWLRRLDRLTSATLVMGRSFGRAAVARPGAAHYNRVSLNVQSRYVVTMVATIAPNGFHPPTRTPACLLHLVPRRPRPGLETAVDDAFSRRGGIRVKDLLRQLRNDSAALGSLPRRHEVVAAVRASPTTRRIHQRRLQELRSADLSLFMAELLHADAANQPDATNQSATNQADAG</sequence>
<dbReference type="AlphaFoldDB" id="A0A927MWB2"/>
<accession>A0A927MWB2</accession>